<dbReference type="EMBL" id="CAHIKZ030001229">
    <property type="protein sequence ID" value="CAE1257114.1"/>
    <property type="molecule type" value="Genomic_DNA"/>
</dbReference>
<reference evidence="1" key="1">
    <citation type="submission" date="2021-01" db="EMBL/GenBank/DDBJ databases">
        <authorList>
            <person name="Li R."/>
            <person name="Bekaert M."/>
        </authorList>
    </citation>
    <scope>NUCLEOTIDE SEQUENCE</scope>
    <source>
        <strain evidence="1">Farmed</strain>
    </source>
</reference>
<protein>
    <submittedName>
        <fullName evidence="1">MSH4</fullName>
    </submittedName>
</protein>
<proteinExistence type="predicted"/>
<dbReference type="Proteomes" id="UP000597762">
    <property type="component" value="Unassembled WGS sequence"/>
</dbReference>
<dbReference type="AlphaFoldDB" id="A0A812C6R6"/>
<organism evidence="1 2">
    <name type="scientific">Acanthosepion pharaonis</name>
    <name type="common">Pharaoh cuttlefish</name>
    <name type="synonym">Sepia pharaonis</name>
    <dbReference type="NCBI Taxonomy" id="158019"/>
    <lineage>
        <taxon>Eukaryota</taxon>
        <taxon>Metazoa</taxon>
        <taxon>Spiralia</taxon>
        <taxon>Lophotrochozoa</taxon>
        <taxon>Mollusca</taxon>
        <taxon>Cephalopoda</taxon>
        <taxon>Coleoidea</taxon>
        <taxon>Decapodiformes</taxon>
        <taxon>Sepiida</taxon>
        <taxon>Sepiina</taxon>
        <taxon>Sepiidae</taxon>
        <taxon>Acanthosepion</taxon>
    </lineage>
</organism>
<sequence>MHPSNTHADEIENTPCLSVSLFSLSLSLSLCKISLRPFSLSLRRLFNVFLSLRCSLLNNVNASVHCLYLSLPLQFSREKKSLSETKLSLSTVFFFFSSVQNPKTLSTQKSFSFAYDGALSLRPFIATAPLCPFKNLSLCVRSLQLSLYPFNKALFSLSASVQHLLSFCVRSFFSREGSVHCLSLSLSLSSLKRLFLSSLFIE</sequence>
<name>A0A812C6R6_ACAPH</name>
<accession>A0A812C6R6</accession>
<gene>
    <name evidence="1" type="ORF">SPHA_30578</name>
</gene>
<keyword evidence="2" id="KW-1185">Reference proteome</keyword>
<evidence type="ECO:0000313" key="1">
    <source>
        <dbReference type="EMBL" id="CAE1257114.1"/>
    </source>
</evidence>
<evidence type="ECO:0000313" key="2">
    <source>
        <dbReference type="Proteomes" id="UP000597762"/>
    </source>
</evidence>
<comment type="caution">
    <text evidence="1">The sequence shown here is derived from an EMBL/GenBank/DDBJ whole genome shotgun (WGS) entry which is preliminary data.</text>
</comment>